<accession>A0ABY7M1X5</accession>
<evidence type="ECO:0000313" key="2">
    <source>
        <dbReference type="Proteomes" id="UP001210120"/>
    </source>
</evidence>
<proteinExistence type="predicted"/>
<reference evidence="1" key="1">
    <citation type="submission" date="2022-12" db="EMBL/GenBank/DDBJ databases">
        <title>Genomic Characterization of Candidatus Phytoplasma sacchari in China.</title>
        <authorList>
            <person name="Zhang R.-Y."/>
        </authorList>
    </citation>
    <scope>NUCLEOTIDE SEQUENCE [LARGE SCALE GENOMIC DNA]</scope>
    <source>
        <strain evidence="1">SCWL1</strain>
    </source>
</reference>
<dbReference type="EMBL" id="CP115156">
    <property type="protein sequence ID" value="WBL31302.1"/>
    <property type="molecule type" value="Genomic_DNA"/>
</dbReference>
<keyword evidence="2" id="KW-1185">Reference proteome</keyword>
<gene>
    <name evidence="1" type="ORF">O7R10_01685</name>
</gene>
<protein>
    <submittedName>
        <fullName evidence="1">Uncharacterized protein</fullName>
    </submittedName>
</protein>
<organism evidence="1 2">
    <name type="scientific">Candidatus Phytoplasma sacchari</name>
    <dbReference type="NCBI Taxonomy" id="2609813"/>
    <lineage>
        <taxon>Bacteria</taxon>
        <taxon>Bacillati</taxon>
        <taxon>Mycoplasmatota</taxon>
        <taxon>Mollicutes</taxon>
        <taxon>Acholeplasmatales</taxon>
        <taxon>Acholeplasmataceae</taxon>
        <taxon>Candidatus Phytoplasma</taxon>
        <taxon>16SrXI (Rice yellow dwarf group)</taxon>
    </lineage>
</organism>
<sequence length="54" mass="6499">MIGRILRILEHPKIIKKDCIVIDFGKSIEKHLTKLFKFINKLNLNKRKNIKNHF</sequence>
<name>A0ABY7M1X5_9MOLU</name>
<evidence type="ECO:0000313" key="1">
    <source>
        <dbReference type="EMBL" id="WBL31302.1"/>
    </source>
</evidence>
<dbReference type="Proteomes" id="UP001210120">
    <property type="component" value="Chromosome"/>
</dbReference>